<protein>
    <submittedName>
        <fullName evidence="1">Acetyltransferase</fullName>
    </submittedName>
</protein>
<dbReference type="InterPro" id="IPR000182">
    <property type="entry name" value="GNAT_dom"/>
</dbReference>
<dbReference type="PROSITE" id="PS51186">
    <property type="entry name" value="GNAT"/>
    <property type="match status" value="1"/>
</dbReference>
<dbReference type="EMBL" id="CP012621">
    <property type="protein sequence ID" value="ATG72959.1"/>
    <property type="molecule type" value="Genomic_DNA"/>
</dbReference>
<dbReference type="OrthoDB" id="9801656at2"/>
<evidence type="ECO:0000313" key="2">
    <source>
        <dbReference type="Proteomes" id="UP000217763"/>
    </source>
</evidence>
<keyword evidence="1" id="KW-0808">Transferase</keyword>
<sequence>MTLLVPEHIVTARLILRPFREEDWQDLHHYYSCAEATTFTVGRPLSEGETWRTLCGMIGHWSLRGYGPYAVEEKASGVVVGTVGFWYPNDWPGPEIKWALAPAYWGRGLASEAARAVHRVGLSHLPDIALISFIHAQNTASIRLARALGASLKREVEFRGANWHIYEHAKVPQ</sequence>
<dbReference type="GO" id="GO:0016747">
    <property type="term" value="F:acyltransferase activity, transferring groups other than amino-acyl groups"/>
    <property type="evidence" value="ECO:0007669"/>
    <property type="project" value="InterPro"/>
</dbReference>
<evidence type="ECO:0000313" key="1">
    <source>
        <dbReference type="EMBL" id="ATG72959.1"/>
    </source>
</evidence>
<name>A0A231N0E9_9GAMM</name>
<dbReference type="KEGG" id="zdf:AN401_03040"/>
<reference evidence="2" key="1">
    <citation type="submission" date="2015-09" db="EMBL/GenBank/DDBJ databases">
        <authorList>
            <person name="Shao Z."/>
            <person name="Wang L."/>
        </authorList>
    </citation>
    <scope>NUCLEOTIDE SEQUENCE [LARGE SCALE GENOMIC DNA]</scope>
    <source>
        <strain evidence="2">F13-1</strain>
    </source>
</reference>
<accession>A0A231N0E9</accession>
<dbReference type="PANTHER" id="PTHR43792:SF1">
    <property type="entry name" value="N-ACETYLTRANSFERASE DOMAIN-CONTAINING PROTEIN"/>
    <property type="match status" value="1"/>
</dbReference>
<proteinExistence type="predicted"/>
<dbReference type="InterPro" id="IPR051531">
    <property type="entry name" value="N-acetyltransferase"/>
</dbReference>
<organism evidence="1 2">
    <name type="scientific">Zobellella denitrificans</name>
    <dbReference type="NCBI Taxonomy" id="347534"/>
    <lineage>
        <taxon>Bacteria</taxon>
        <taxon>Pseudomonadati</taxon>
        <taxon>Pseudomonadota</taxon>
        <taxon>Gammaproteobacteria</taxon>
        <taxon>Aeromonadales</taxon>
        <taxon>Aeromonadaceae</taxon>
        <taxon>Zobellella</taxon>
    </lineage>
</organism>
<dbReference type="AlphaFoldDB" id="A0A231N0E9"/>
<dbReference type="InterPro" id="IPR016181">
    <property type="entry name" value="Acyl_CoA_acyltransferase"/>
</dbReference>
<dbReference type="SUPFAM" id="SSF55729">
    <property type="entry name" value="Acyl-CoA N-acyltransferases (Nat)"/>
    <property type="match status" value="1"/>
</dbReference>
<dbReference type="RefSeq" id="WP_094039278.1">
    <property type="nucleotide sequence ID" value="NZ_CP012621.1"/>
</dbReference>
<gene>
    <name evidence="1" type="ORF">AN401_03040</name>
</gene>
<dbReference type="Pfam" id="PF13302">
    <property type="entry name" value="Acetyltransf_3"/>
    <property type="match status" value="1"/>
</dbReference>
<dbReference type="PANTHER" id="PTHR43792">
    <property type="entry name" value="GNAT FAMILY, PUTATIVE (AFU_ORTHOLOGUE AFUA_3G00765)-RELATED-RELATED"/>
    <property type="match status" value="1"/>
</dbReference>
<dbReference type="Gene3D" id="3.40.630.30">
    <property type="match status" value="1"/>
</dbReference>
<keyword evidence="2" id="KW-1185">Reference proteome</keyword>
<dbReference type="Proteomes" id="UP000217763">
    <property type="component" value="Chromosome"/>
</dbReference>